<evidence type="ECO:0000313" key="6">
    <source>
        <dbReference type="EMBL" id="MFE3872158.1"/>
    </source>
</evidence>
<dbReference type="Gene3D" id="3.40.50.300">
    <property type="entry name" value="P-loop containing nucleotide triphosphate hydrolases"/>
    <property type="match status" value="1"/>
</dbReference>
<gene>
    <name evidence="6" type="ORF">ACFX5F_13090</name>
</gene>
<evidence type="ECO:0000259" key="5">
    <source>
        <dbReference type="Pfam" id="PF01926"/>
    </source>
</evidence>
<keyword evidence="7" id="KW-1185">Reference proteome</keyword>
<accession>A0ABW6I7B0</accession>
<proteinExistence type="predicted"/>
<organism evidence="6 7">
    <name type="scientific">Flavobacterium zhoui</name>
    <dbReference type="NCBI Taxonomy" id="3230414"/>
    <lineage>
        <taxon>Bacteria</taxon>
        <taxon>Pseudomonadati</taxon>
        <taxon>Bacteroidota</taxon>
        <taxon>Flavobacteriia</taxon>
        <taxon>Flavobacteriales</taxon>
        <taxon>Flavobacteriaceae</taxon>
        <taxon>Flavobacterium</taxon>
    </lineage>
</organism>
<dbReference type="Pfam" id="PF01926">
    <property type="entry name" value="MMR_HSR1"/>
    <property type="match status" value="1"/>
</dbReference>
<comment type="caution">
    <text evidence="6">The sequence shown here is derived from an EMBL/GenBank/DDBJ whole genome shotgun (WGS) entry which is preliminary data.</text>
</comment>
<feature type="domain" description="G" evidence="5">
    <location>
        <begin position="25"/>
        <end position="147"/>
    </location>
</feature>
<keyword evidence="4" id="KW-0472">Membrane</keyword>
<dbReference type="InterPro" id="IPR027417">
    <property type="entry name" value="P-loop_NTPase"/>
</dbReference>
<dbReference type="PANTHER" id="PTHR11649:SF13">
    <property type="entry name" value="ENGB-TYPE G DOMAIN-CONTAINING PROTEIN"/>
    <property type="match status" value="1"/>
</dbReference>
<keyword evidence="3" id="KW-1133">Transmembrane helix</keyword>
<comment type="subcellular location">
    <subcellularLocation>
        <location evidence="1">Membrane</location>
        <topology evidence="1">Multi-pass membrane protein</topology>
    </subcellularLocation>
</comment>
<dbReference type="SUPFAM" id="SSF52540">
    <property type="entry name" value="P-loop containing nucleoside triphosphate hydrolases"/>
    <property type="match status" value="1"/>
</dbReference>
<dbReference type="InterPro" id="IPR006073">
    <property type="entry name" value="GTP-bd"/>
</dbReference>
<name>A0ABW6I7B0_9FLAO</name>
<evidence type="ECO:0000313" key="7">
    <source>
        <dbReference type="Proteomes" id="UP001600107"/>
    </source>
</evidence>
<dbReference type="InterPro" id="IPR021147">
    <property type="entry name" value="DUF697"/>
</dbReference>
<evidence type="ECO:0000256" key="3">
    <source>
        <dbReference type="ARBA" id="ARBA00022989"/>
    </source>
</evidence>
<protein>
    <submittedName>
        <fullName evidence="6">YcjF family protein</fullName>
    </submittedName>
</protein>
<dbReference type="RefSeq" id="WP_379852453.1">
    <property type="nucleotide sequence ID" value="NZ_JBHZPY010000012.1"/>
</dbReference>
<dbReference type="Pfam" id="PF05128">
    <property type="entry name" value="DUF697"/>
    <property type="match status" value="1"/>
</dbReference>
<dbReference type="PANTHER" id="PTHR11649">
    <property type="entry name" value="MSS1/TRME-RELATED GTP-BINDING PROTEIN"/>
    <property type="match status" value="1"/>
</dbReference>
<reference evidence="6 7" key="1">
    <citation type="submission" date="2024-06" db="EMBL/GenBank/DDBJ databases">
        <title>Flavobacterium spp. isolated from glacier.</title>
        <authorList>
            <person name="Han D."/>
        </authorList>
    </citation>
    <scope>NUCLEOTIDE SEQUENCE [LARGE SCALE GENOMIC DNA]</scope>
    <source>
        <strain evidence="6 7">ZS1P70</strain>
    </source>
</reference>
<dbReference type="EMBL" id="JBHZPY010000012">
    <property type="protein sequence ID" value="MFE3872158.1"/>
    <property type="molecule type" value="Genomic_DNA"/>
</dbReference>
<evidence type="ECO:0000256" key="4">
    <source>
        <dbReference type="ARBA" id="ARBA00023136"/>
    </source>
</evidence>
<evidence type="ECO:0000256" key="2">
    <source>
        <dbReference type="ARBA" id="ARBA00022692"/>
    </source>
</evidence>
<evidence type="ECO:0000256" key="1">
    <source>
        <dbReference type="ARBA" id="ARBA00004141"/>
    </source>
</evidence>
<sequence length="364" mass="39957">MENSFQEKLDEELRKIGQTVKKPNILLLGGTGVGKSSLTNLIFRADIAKTGTGKPVTQEITRYEIENSAVVLYDSVGYELSGENSKDEFIAKIVEFASASKSKKVDEQIHLVWYHIQASGHRVTEWDINLITKIKSLNIPIAVVFTKCDLVTEQEVKELANEIKNTPCFEVTTNEKVTPKYLDLEKLIEWSSNNLEPVLKIAFVKSQKVNLEEKKKNVNSIILQHTAVSAGVGFTPIPFADAPILLANQAGMVARILYVYDLDGYGNLLSTLLKTVSLGSLISTSGKWLVGELLKLIPVVGTIGGGMITGSVAAAVTAAMGYSVSEICFTISKFAIDGEESKMEDYIKNLTSIFKQKMKDNSII</sequence>
<dbReference type="Proteomes" id="UP001600107">
    <property type="component" value="Unassembled WGS sequence"/>
</dbReference>
<keyword evidence="2" id="KW-0812">Transmembrane</keyword>